<dbReference type="EMBL" id="BAAAOQ010000010">
    <property type="protein sequence ID" value="GAA2196877.1"/>
    <property type="molecule type" value="Genomic_DNA"/>
</dbReference>
<name>A0ABN3BJC9_9ACTN</name>
<evidence type="ECO:0000313" key="1">
    <source>
        <dbReference type="EMBL" id="GAA2196877.1"/>
    </source>
</evidence>
<reference evidence="1 2" key="1">
    <citation type="journal article" date="2019" name="Int. J. Syst. Evol. Microbiol.">
        <title>The Global Catalogue of Microorganisms (GCM) 10K type strain sequencing project: providing services to taxonomists for standard genome sequencing and annotation.</title>
        <authorList>
            <consortium name="The Broad Institute Genomics Platform"/>
            <consortium name="The Broad Institute Genome Sequencing Center for Infectious Disease"/>
            <person name="Wu L."/>
            <person name="Ma J."/>
        </authorList>
    </citation>
    <scope>NUCLEOTIDE SEQUENCE [LARGE SCALE GENOMIC DNA]</scope>
    <source>
        <strain evidence="1 2">JCM 14924</strain>
    </source>
</reference>
<gene>
    <name evidence="1" type="ORF">GCM10009787_32940</name>
</gene>
<protein>
    <submittedName>
        <fullName evidence="1">Uncharacterized protein</fullName>
    </submittedName>
</protein>
<organism evidence="1 2">
    <name type="scientific">Streptomyces bangladeshensis</name>
    <dbReference type="NCBI Taxonomy" id="295352"/>
    <lineage>
        <taxon>Bacteria</taxon>
        <taxon>Bacillati</taxon>
        <taxon>Actinomycetota</taxon>
        <taxon>Actinomycetes</taxon>
        <taxon>Kitasatosporales</taxon>
        <taxon>Streptomycetaceae</taxon>
        <taxon>Streptomyces</taxon>
    </lineage>
</organism>
<accession>A0ABN3BJC9</accession>
<dbReference type="Proteomes" id="UP001501391">
    <property type="component" value="Unassembled WGS sequence"/>
</dbReference>
<proteinExistence type="predicted"/>
<evidence type="ECO:0000313" key="2">
    <source>
        <dbReference type="Proteomes" id="UP001501391"/>
    </source>
</evidence>
<keyword evidence="2" id="KW-1185">Reference proteome</keyword>
<comment type="caution">
    <text evidence="1">The sequence shown here is derived from an EMBL/GenBank/DDBJ whole genome shotgun (WGS) entry which is preliminary data.</text>
</comment>
<sequence length="78" mass="8048">MRGPSGAARGGAAGGGASVASHELALFLVLAVGRCLRGERLPLADPTHSIEWFHMRIIGSGRYPMPLGDAVSHVTRAG</sequence>